<dbReference type="InterPro" id="IPR041931">
    <property type="entry name" value="DNA_pol3_alpha_thumb_dom"/>
</dbReference>
<dbReference type="CDD" id="cd04485">
    <property type="entry name" value="DnaE_OBF"/>
    <property type="match status" value="1"/>
</dbReference>
<dbReference type="HOGENOM" id="CLU_001600_0_0_9"/>
<evidence type="ECO:0000256" key="2">
    <source>
        <dbReference type="ARBA" id="ARBA00022679"/>
    </source>
</evidence>
<dbReference type="NCBIfam" id="TIGR00594">
    <property type="entry name" value="polc"/>
    <property type="match status" value="1"/>
</dbReference>
<sequence>MKGGNNMYNLQVHSAYDLLNSTVKLEELFQKLVHDDQHTVVIADPNMYGAIKAYKLADKYNIKLIHALEVKLMYGMKLLKFNILCKTEQMFYTLLDIATRVQHSEEIDIETFAREMGENSEHCILIVVDELYDSVEFSYLNQLFENCDFYFGYNEQFNENIYVDYDNIVYTQPSYYIDNKDYQQVIVSRAIRDNKKLNIAELTVTSGIHYVRTQEDFKKLLQNSSDLKNEILTRSLKMQQSIVNSSQYSLDFSGYHLPKYIYGEHEEIYNSMTKKEYLSYLVLKGAKEKLQGKDVYVYKKRYEYELEIIDEMGFNDYFLIVYDFVKYAKEHNILVGVGRGSAAGSLVCYLLDITEADPLEFNLLFERFLNKERISLPDIDIDFQDTRRDEVIKYVEKKYGADKVAQITTFTTFQSKSAARESARILQFDDETLKFISTHISSTRTLKECYNESEPLRNFVNSTNRNKRWFSIAIGLENLPKNTSVHAAGIVISDSKPLVAYTPLAPSNMTQHITQWTMDDIEYVGLLKIDFLGIRYLTMIANIVEQIHHDNPDFDIKRINYKDPKVYQIFATGRTEGIFQFESSGMREKLCLLQPTEFNDIVAMNALYRPGPMAQIETYIRRKHGKERIEYPHKKLEKILKDTYGVIVYQEQIMLIAVNFAHMTLTEADNMRRAVGKKKKEDLEYYGNIFIEKTVKAGHDIEIARHLFELIVTFANYGFNKSHAVVYSMLAYRLAYLKVYYTKYFMTALLNNVISSEKKINEYKQELNSFGIDLIKPDINVSLRNFSVYKNEIVFALVAIKNVGYRSAFEIVQDRLNFGKYLDIDDFLKRMNRKVDYQAAVSLVKAGALDTFGYNRATLMNKVKEYYEDTRKHMYTVRNALYAESGLTLKIEEVEDYSIQEKIRMEKEATGTYFLKHPVQIEKERYTYLPLHYIGKNLADSYVEVISKKEIKTKNGDYMAFLTVNDGKGDYDVTVFPSVYKYADAFIAVGKYAVVTLKKQLRDGREQYILEKITSLKNYNQYCINNIKKIYLVADKEIGELLSQYKTTEKGIKVVSLLANDSNKATAVKIKNEQEFVHNFLKTYPNKPIKIEYKDK</sequence>
<gene>
    <name evidence="8" type="ORF">HMPREF1983_01560</name>
</gene>
<evidence type="ECO:0000256" key="6">
    <source>
        <dbReference type="ARBA" id="ARBA00049244"/>
    </source>
</evidence>
<comment type="catalytic activity">
    <reaction evidence="6">
        <text>DNA(n) + a 2'-deoxyribonucleoside 5'-triphosphate = DNA(n+1) + diphosphate</text>
        <dbReference type="Rhea" id="RHEA:22508"/>
        <dbReference type="Rhea" id="RHEA-COMP:17339"/>
        <dbReference type="Rhea" id="RHEA-COMP:17340"/>
        <dbReference type="ChEBI" id="CHEBI:33019"/>
        <dbReference type="ChEBI" id="CHEBI:61560"/>
        <dbReference type="ChEBI" id="CHEBI:173112"/>
        <dbReference type="EC" id="2.7.7.7"/>
    </reaction>
</comment>
<dbReference type="Pfam" id="PF14579">
    <property type="entry name" value="HHH_6"/>
    <property type="match status" value="1"/>
</dbReference>
<reference evidence="8 9" key="1">
    <citation type="submission" date="2013-08" db="EMBL/GenBank/DDBJ databases">
        <authorList>
            <person name="Weinstock G."/>
            <person name="Sodergren E."/>
            <person name="Wylie T."/>
            <person name="Fulton L."/>
            <person name="Fulton R."/>
            <person name="Fronick C."/>
            <person name="O'Laughlin M."/>
            <person name="Godfrey J."/>
            <person name="Miner T."/>
            <person name="Herter B."/>
            <person name="Appelbaum E."/>
            <person name="Cordes M."/>
            <person name="Lek S."/>
            <person name="Wollam A."/>
            <person name="Pepin K.H."/>
            <person name="Palsikar V.B."/>
            <person name="Mitreva M."/>
            <person name="Wilson R.K."/>
        </authorList>
    </citation>
    <scope>NUCLEOTIDE SEQUENCE [LARGE SCALE GENOMIC DNA]</scope>
    <source>
        <strain evidence="8 9">ATCC 700627</strain>
    </source>
</reference>
<evidence type="ECO:0000256" key="4">
    <source>
        <dbReference type="ARBA" id="ARBA00022705"/>
    </source>
</evidence>
<dbReference type="InterPro" id="IPR040982">
    <property type="entry name" value="DNA_pol3_finger"/>
</dbReference>
<dbReference type="EC" id="2.7.7.7" evidence="1"/>
<dbReference type="Pfam" id="PF07733">
    <property type="entry name" value="DNA_pol3_alpha"/>
    <property type="match status" value="1"/>
</dbReference>
<evidence type="ECO:0000256" key="1">
    <source>
        <dbReference type="ARBA" id="ARBA00012417"/>
    </source>
</evidence>
<dbReference type="InterPro" id="IPR029460">
    <property type="entry name" value="DNAPol_HHH"/>
</dbReference>
<name>U2RR72_9BACL</name>
<keyword evidence="2" id="KW-0808">Transferase</keyword>
<comment type="caution">
    <text evidence="8">The sequence shown here is derived from an EMBL/GenBank/DDBJ whole genome shotgun (WGS) entry which is preliminary data.</text>
</comment>
<dbReference type="PANTHER" id="PTHR32294:SF0">
    <property type="entry name" value="DNA POLYMERASE III SUBUNIT ALPHA"/>
    <property type="match status" value="1"/>
</dbReference>
<dbReference type="GO" id="GO:0006260">
    <property type="term" value="P:DNA replication"/>
    <property type="evidence" value="ECO:0007669"/>
    <property type="project" value="UniProtKB-KW"/>
</dbReference>
<dbReference type="GO" id="GO:0008408">
    <property type="term" value="F:3'-5' exonuclease activity"/>
    <property type="evidence" value="ECO:0007669"/>
    <property type="project" value="InterPro"/>
</dbReference>
<proteinExistence type="predicted"/>
<dbReference type="AlphaFoldDB" id="U2RR72"/>
<dbReference type="Pfam" id="PF02811">
    <property type="entry name" value="PHP"/>
    <property type="match status" value="1"/>
</dbReference>
<protein>
    <recommendedName>
        <fullName evidence="1">DNA-directed DNA polymerase</fullName>
        <ecNumber evidence="1">2.7.7.7</ecNumber>
    </recommendedName>
</protein>
<dbReference type="InterPro" id="IPR004013">
    <property type="entry name" value="PHP_dom"/>
</dbReference>
<dbReference type="Gene3D" id="3.20.20.140">
    <property type="entry name" value="Metal-dependent hydrolases"/>
    <property type="match status" value="1"/>
</dbReference>
<keyword evidence="3" id="KW-0548">Nucleotidyltransferase</keyword>
<evidence type="ECO:0000313" key="9">
    <source>
        <dbReference type="Proteomes" id="UP000016637"/>
    </source>
</evidence>
<dbReference type="PANTHER" id="PTHR32294">
    <property type="entry name" value="DNA POLYMERASE III SUBUNIT ALPHA"/>
    <property type="match status" value="1"/>
</dbReference>
<dbReference type="Pfam" id="PF17657">
    <property type="entry name" value="DNA_pol3_finger"/>
    <property type="match status" value="1"/>
</dbReference>
<organism evidence="8 9">
    <name type="scientific">Gemella bergeri ATCC 700627</name>
    <dbReference type="NCBI Taxonomy" id="1321820"/>
    <lineage>
        <taxon>Bacteria</taxon>
        <taxon>Bacillati</taxon>
        <taxon>Bacillota</taxon>
        <taxon>Bacilli</taxon>
        <taxon>Bacillales</taxon>
        <taxon>Gemellaceae</taxon>
        <taxon>Gemella</taxon>
    </lineage>
</organism>
<feature type="domain" description="Polymerase/histidinol phosphatase N-terminal" evidence="7">
    <location>
        <begin position="8"/>
        <end position="74"/>
    </location>
</feature>
<dbReference type="PATRIC" id="fig|1321820.3.peg.1485"/>
<dbReference type="InterPro" id="IPR011708">
    <property type="entry name" value="DNA_pol3_alpha_NTPase_dom"/>
</dbReference>
<keyword evidence="9" id="KW-1185">Reference proteome</keyword>
<accession>U2RR72</accession>
<evidence type="ECO:0000313" key="8">
    <source>
        <dbReference type="EMBL" id="ERK56023.1"/>
    </source>
</evidence>
<dbReference type="GO" id="GO:0003887">
    <property type="term" value="F:DNA-directed DNA polymerase activity"/>
    <property type="evidence" value="ECO:0007669"/>
    <property type="project" value="UniProtKB-KW"/>
</dbReference>
<dbReference type="InterPro" id="IPR004805">
    <property type="entry name" value="DnaE2/DnaE/PolC"/>
</dbReference>
<dbReference type="Gene3D" id="1.10.10.1600">
    <property type="entry name" value="Bacterial DNA polymerase III alpha subunit, thumb domain"/>
    <property type="match status" value="1"/>
</dbReference>
<dbReference type="SMART" id="SM00481">
    <property type="entry name" value="POLIIIAc"/>
    <property type="match status" value="1"/>
</dbReference>
<evidence type="ECO:0000256" key="5">
    <source>
        <dbReference type="ARBA" id="ARBA00022932"/>
    </source>
</evidence>
<dbReference type="EMBL" id="AWVP01000104">
    <property type="protein sequence ID" value="ERK56023.1"/>
    <property type="molecule type" value="Genomic_DNA"/>
</dbReference>
<dbReference type="Gene3D" id="1.10.150.870">
    <property type="match status" value="1"/>
</dbReference>
<dbReference type="InterPro" id="IPR003141">
    <property type="entry name" value="Pol/His_phosphatase_N"/>
</dbReference>
<evidence type="ECO:0000259" key="7">
    <source>
        <dbReference type="SMART" id="SM00481"/>
    </source>
</evidence>
<evidence type="ECO:0000256" key="3">
    <source>
        <dbReference type="ARBA" id="ARBA00022695"/>
    </source>
</evidence>
<dbReference type="Proteomes" id="UP000016637">
    <property type="component" value="Unassembled WGS sequence"/>
</dbReference>
<dbReference type="eggNOG" id="COG0587">
    <property type="taxonomic scope" value="Bacteria"/>
</dbReference>
<keyword evidence="4" id="KW-0235">DNA replication</keyword>
<keyword evidence="5" id="KW-0239">DNA-directed DNA polymerase</keyword>